<dbReference type="AlphaFoldDB" id="A0A1B2A9W1"/>
<keyword evidence="6" id="KW-1185">Reference proteome</keyword>
<reference evidence="5 6" key="1">
    <citation type="submission" date="2016-07" db="EMBL/GenBank/DDBJ databases">
        <title>Complete genome sequence of Altererythrobacter dongtanensis KCTC 22672, a type strain with esterase isolated from tidal flat.</title>
        <authorList>
            <person name="Cheng H."/>
            <person name="Wu Y.-H."/>
            <person name="Zhou P."/>
            <person name="Huo Y.-Y."/>
            <person name="Wang C.-S."/>
            <person name="Xu X.-W."/>
        </authorList>
    </citation>
    <scope>NUCLEOTIDE SEQUENCE [LARGE SCALE GENOMIC DNA]</scope>
    <source>
        <strain evidence="5 6">KCTC 22672</strain>
    </source>
</reference>
<evidence type="ECO:0000313" key="5">
    <source>
        <dbReference type="EMBL" id="ANY18936.1"/>
    </source>
</evidence>
<evidence type="ECO:0000259" key="3">
    <source>
        <dbReference type="Pfam" id="PF02563"/>
    </source>
</evidence>
<accession>A0A1B2A9W1</accession>
<dbReference type="PROSITE" id="PS51257">
    <property type="entry name" value="PROKAR_LIPOPROTEIN"/>
    <property type="match status" value="1"/>
</dbReference>
<keyword evidence="1 2" id="KW-0732">Signal</keyword>
<dbReference type="Pfam" id="PF02563">
    <property type="entry name" value="Poly_export"/>
    <property type="match status" value="1"/>
</dbReference>
<dbReference type="Gene3D" id="3.30.1950.10">
    <property type="entry name" value="wza like domain"/>
    <property type="match status" value="1"/>
</dbReference>
<dbReference type="PANTHER" id="PTHR33619:SF3">
    <property type="entry name" value="POLYSACCHARIDE EXPORT PROTEIN GFCE-RELATED"/>
    <property type="match status" value="1"/>
</dbReference>
<dbReference type="Pfam" id="PF10531">
    <property type="entry name" value="SLBB"/>
    <property type="match status" value="1"/>
</dbReference>
<dbReference type="Gene3D" id="3.10.560.10">
    <property type="entry name" value="Outer membrane lipoprotein wza domain like"/>
    <property type="match status" value="1"/>
</dbReference>
<feature type="chain" id="PRO_5008533949" evidence="2">
    <location>
        <begin position="19"/>
        <end position="235"/>
    </location>
</feature>
<name>A0A1B2A9W1_9SPHN</name>
<organism evidence="5 6">
    <name type="scientific">Tsuneonella dongtanensis</name>
    <dbReference type="NCBI Taxonomy" id="692370"/>
    <lineage>
        <taxon>Bacteria</taxon>
        <taxon>Pseudomonadati</taxon>
        <taxon>Pseudomonadota</taxon>
        <taxon>Alphaproteobacteria</taxon>
        <taxon>Sphingomonadales</taxon>
        <taxon>Erythrobacteraceae</taxon>
        <taxon>Tsuneonella</taxon>
    </lineage>
</organism>
<dbReference type="PANTHER" id="PTHR33619">
    <property type="entry name" value="POLYSACCHARIDE EXPORT PROTEIN GFCE-RELATED"/>
    <property type="match status" value="1"/>
</dbReference>
<evidence type="ECO:0000313" key="6">
    <source>
        <dbReference type="Proteomes" id="UP000092932"/>
    </source>
</evidence>
<feature type="domain" description="Soluble ligand binding" evidence="4">
    <location>
        <begin position="129"/>
        <end position="180"/>
    </location>
</feature>
<dbReference type="GO" id="GO:0015159">
    <property type="term" value="F:polysaccharide transmembrane transporter activity"/>
    <property type="evidence" value="ECO:0007669"/>
    <property type="project" value="InterPro"/>
</dbReference>
<evidence type="ECO:0000256" key="2">
    <source>
        <dbReference type="SAM" id="SignalP"/>
    </source>
</evidence>
<feature type="signal peptide" evidence="2">
    <location>
        <begin position="1"/>
        <end position="18"/>
    </location>
</feature>
<sequence>MRRAVMLAAFLAAFLAGCGGGPKFGSAGSVAQTLTELPEPTAADTMGVRTYRVAPLDKLRVDVYDLPALSLESVQVGADGILKYPVAGEVAVVGLTPAEVEGLLQQRLRQNYIRDPQVTVNLVQTTTQVVTVDGQVREPGQYPVIGGTTLIETIAKAKGLTETAKPSSVVVLRTVNGQKMAALYNLTAIRRGVYADPALYPNDIVVVDENVAQRYFRDAITIFSTLSYPLVALLP</sequence>
<feature type="domain" description="Polysaccharide export protein N-terminal" evidence="3">
    <location>
        <begin position="50"/>
        <end position="122"/>
    </location>
</feature>
<dbReference type="OrthoDB" id="8410640at2"/>
<proteinExistence type="predicted"/>
<evidence type="ECO:0000256" key="1">
    <source>
        <dbReference type="ARBA" id="ARBA00022729"/>
    </source>
</evidence>
<dbReference type="PATRIC" id="fig|692370.5.peg.413"/>
<dbReference type="InterPro" id="IPR049712">
    <property type="entry name" value="Poly_export"/>
</dbReference>
<protein>
    <submittedName>
        <fullName evidence="5">Polysaccharide biosynthesis/export protein</fullName>
    </submittedName>
</protein>
<dbReference type="Proteomes" id="UP000092932">
    <property type="component" value="Chromosome"/>
</dbReference>
<dbReference type="KEGG" id="ado:A6F68_00401"/>
<dbReference type="STRING" id="692370.A6F68_00401"/>
<dbReference type="InterPro" id="IPR003715">
    <property type="entry name" value="Poly_export_N"/>
</dbReference>
<evidence type="ECO:0000259" key="4">
    <source>
        <dbReference type="Pfam" id="PF10531"/>
    </source>
</evidence>
<dbReference type="EMBL" id="CP016591">
    <property type="protein sequence ID" value="ANY18936.1"/>
    <property type="molecule type" value="Genomic_DNA"/>
</dbReference>
<dbReference type="InterPro" id="IPR019554">
    <property type="entry name" value="Soluble_ligand-bd"/>
</dbReference>
<gene>
    <name evidence="5" type="ORF">A6F68_00401</name>
</gene>